<reference evidence="1" key="3">
    <citation type="submission" date="2025-09" db="UniProtKB">
        <authorList>
            <consortium name="Ensembl"/>
        </authorList>
    </citation>
    <scope>IDENTIFICATION</scope>
</reference>
<organism evidence="1 2">
    <name type="scientific">Theropithecus gelada</name>
    <name type="common">Gelada baboon</name>
    <dbReference type="NCBI Taxonomy" id="9565"/>
    <lineage>
        <taxon>Eukaryota</taxon>
        <taxon>Metazoa</taxon>
        <taxon>Chordata</taxon>
        <taxon>Craniata</taxon>
        <taxon>Vertebrata</taxon>
        <taxon>Euteleostomi</taxon>
        <taxon>Mammalia</taxon>
        <taxon>Eutheria</taxon>
        <taxon>Euarchontoglires</taxon>
        <taxon>Primates</taxon>
        <taxon>Haplorrhini</taxon>
        <taxon>Catarrhini</taxon>
        <taxon>Cercopithecidae</taxon>
        <taxon>Cercopithecinae</taxon>
        <taxon>Theropithecus</taxon>
    </lineage>
</organism>
<name>A0A8D2FH67_THEGE</name>
<proteinExistence type="predicted"/>
<accession>A0A8D2FH67</accession>
<dbReference type="Ensembl" id="ENSTGET00000025034.1">
    <property type="protein sequence ID" value="ENSTGEP00000021005.1"/>
    <property type="gene ID" value="ENSTGEG00000016921.1"/>
</dbReference>
<reference evidence="1" key="1">
    <citation type="submission" date="2018-05" db="EMBL/GenBank/DDBJ databases">
        <title>Whole genome of Theropithecus gelada.</title>
        <authorList>
            <person name="Chiou K.L."/>
            <person name="Snyder-Mackler N."/>
        </authorList>
    </citation>
    <scope>NUCLEOTIDE SEQUENCE [LARGE SCALE GENOMIC DNA]</scope>
</reference>
<protein>
    <submittedName>
        <fullName evidence="1">Uncharacterized protein</fullName>
    </submittedName>
</protein>
<dbReference type="Proteomes" id="UP000694411">
    <property type="component" value="Chromosome 7a"/>
</dbReference>
<evidence type="ECO:0000313" key="2">
    <source>
        <dbReference type="Proteomes" id="UP000694411"/>
    </source>
</evidence>
<reference evidence="1" key="2">
    <citation type="submission" date="2025-08" db="UniProtKB">
        <authorList>
            <consortium name="Ensembl"/>
        </authorList>
    </citation>
    <scope>IDENTIFICATION</scope>
</reference>
<evidence type="ECO:0000313" key="1">
    <source>
        <dbReference type="Ensembl" id="ENSTGEP00000021005.1"/>
    </source>
</evidence>
<keyword evidence="2" id="KW-1185">Reference proteome</keyword>
<dbReference type="AlphaFoldDB" id="A0A8D2FH67"/>
<sequence length="96" mass="10722">MPLHSILGDRARLRLKEKKIKRNLPPVTERVSHMAASFLYKVKTMVSFPIFALLLSSSMGVALSRDRATALQPGATRARLCLKRKKKRSGGPHQKA</sequence>